<dbReference type="PANTHER" id="PTHR43725:SF47">
    <property type="entry name" value="UDP-GLUCOSE 4-EPIMERASE"/>
    <property type="match status" value="1"/>
</dbReference>
<evidence type="ECO:0000259" key="7">
    <source>
        <dbReference type="Pfam" id="PF16363"/>
    </source>
</evidence>
<sequence length="94" mass="10119">MALGHVMAIEKLNSPGIYEIYNLGSGKGYSVLDVIKGIEVASGIKVPYKICPRRAGDIETVYADPTKAERELGWKTEKGLSLTIGSIYATSVKS</sequence>
<reference evidence="8" key="1">
    <citation type="submission" date="2018-11" db="EMBL/GenBank/DDBJ databases">
        <authorList>
            <consortium name="Pathogen Informatics"/>
        </authorList>
    </citation>
    <scope>NUCLEOTIDE SEQUENCE</scope>
</reference>
<dbReference type="GO" id="GO:0005829">
    <property type="term" value="C:cytosol"/>
    <property type="evidence" value="ECO:0007669"/>
    <property type="project" value="TreeGrafter"/>
</dbReference>
<dbReference type="SUPFAM" id="SSF51735">
    <property type="entry name" value="NAD(P)-binding Rossmann-fold domains"/>
    <property type="match status" value="1"/>
</dbReference>
<dbReference type="Proteomes" id="UP000784294">
    <property type="component" value="Unassembled WGS sequence"/>
</dbReference>
<dbReference type="Gene3D" id="3.90.25.10">
    <property type="entry name" value="UDP-galactose 4-epimerase, domain 1"/>
    <property type="match status" value="1"/>
</dbReference>
<keyword evidence="9" id="KW-1185">Reference proteome</keyword>
<comment type="cofactor">
    <cofactor evidence="2">
        <name>NAD(+)</name>
        <dbReference type="ChEBI" id="CHEBI:57540"/>
    </cofactor>
</comment>
<keyword evidence="6" id="KW-0413">Isomerase</keyword>
<evidence type="ECO:0000313" key="9">
    <source>
        <dbReference type="Proteomes" id="UP000784294"/>
    </source>
</evidence>
<dbReference type="InterPro" id="IPR016040">
    <property type="entry name" value="NAD(P)-bd_dom"/>
</dbReference>
<evidence type="ECO:0000256" key="5">
    <source>
        <dbReference type="ARBA" id="ARBA00023027"/>
    </source>
</evidence>
<evidence type="ECO:0000313" key="8">
    <source>
        <dbReference type="EMBL" id="VEL18589.1"/>
    </source>
</evidence>
<keyword evidence="5" id="KW-0520">NAD</keyword>
<dbReference type="GO" id="GO:0005996">
    <property type="term" value="P:monosaccharide metabolic process"/>
    <property type="evidence" value="ECO:0007669"/>
    <property type="project" value="TreeGrafter"/>
</dbReference>
<proteinExistence type="predicted"/>
<organism evidence="8 9">
    <name type="scientific">Protopolystoma xenopodis</name>
    <dbReference type="NCBI Taxonomy" id="117903"/>
    <lineage>
        <taxon>Eukaryota</taxon>
        <taxon>Metazoa</taxon>
        <taxon>Spiralia</taxon>
        <taxon>Lophotrochozoa</taxon>
        <taxon>Platyhelminthes</taxon>
        <taxon>Monogenea</taxon>
        <taxon>Polyopisthocotylea</taxon>
        <taxon>Polystomatidea</taxon>
        <taxon>Polystomatidae</taxon>
        <taxon>Protopolystoma</taxon>
    </lineage>
</organism>
<gene>
    <name evidence="8" type="ORF">PXEA_LOCUS12029</name>
</gene>
<dbReference type="EMBL" id="CAAALY010037687">
    <property type="protein sequence ID" value="VEL18589.1"/>
    <property type="molecule type" value="Genomic_DNA"/>
</dbReference>
<evidence type="ECO:0000256" key="4">
    <source>
        <dbReference type="ARBA" id="ARBA00013189"/>
    </source>
</evidence>
<dbReference type="AlphaFoldDB" id="A0A448WRQ2"/>
<evidence type="ECO:0000256" key="1">
    <source>
        <dbReference type="ARBA" id="ARBA00000083"/>
    </source>
</evidence>
<name>A0A448WRQ2_9PLAT</name>
<comment type="pathway">
    <text evidence="3">Carbohydrate metabolism; galactose metabolism.</text>
</comment>
<evidence type="ECO:0000256" key="3">
    <source>
        <dbReference type="ARBA" id="ARBA00004947"/>
    </source>
</evidence>
<dbReference type="InterPro" id="IPR036291">
    <property type="entry name" value="NAD(P)-bd_dom_sf"/>
</dbReference>
<dbReference type="OrthoDB" id="9402762at2759"/>
<evidence type="ECO:0000256" key="2">
    <source>
        <dbReference type="ARBA" id="ARBA00001911"/>
    </source>
</evidence>
<accession>A0A448WRQ2</accession>
<feature type="domain" description="NAD(P)-binding" evidence="7">
    <location>
        <begin position="4"/>
        <end position="80"/>
    </location>
</feature>
<dbReference type="Pfam" id="PF16363">
    <property type="entry name" value="GDP_Man_Dehyd"/>
    <property type="match status" value="1"/>
</dbReference>
<dbReference type="Gene3D" id="3.40.50.720">
    <property type="entry name" value="NAD(P)-binding Rossmann-like Domain"/>
    <property type="match status" value="1"/>
</dbReference>
<dbReference type="GO" id="GO:0003978">
    <property type="term" value="F:UDP-glucose 4-epimerase activity"/>
    <property type="evidence" value="ECO:0007669"/>
    <property type="project" value="UniProtKB-EC"/>
</dbReference>
<comment type="catalytic activity">
    <reaction evidence="1">
        <text>UDP-alpha-D-glucose = UDP-alpha-D-galactose</text>
        <dbReference type="Rhea" id="RHEA:22168"/>
        <dbReference type="ChEBI" id="CHEBI:58885"/>
        <dbReference type="ChEBI" id="CHEBI:66914"/>
        <dbReference type="EC" id="5.1.3.2"/>
    </reaction>
</comment>
<protein>
    <recommendedName>
        <fullName evidence="4">UDP-glucose 4-epimerase</fullName>
        <ecNumber evidence="4">5.1.3.2</ecNumber>
    </recommendedName>
</protein>
<comment type="caution">
    <text evidence="8">The sequence shown here is derived from an EMBL/GenBank/DDBJ whole genome shotgun (WGS) entry which is preliminary data.</text>
</comment>
<dbReference type="EC" id="5.1.3.2" evidence="4"/>
<dbReference type="PANTHER" id="PTHR43725">
    <property type="entry name" value="UDP-GLUCOSE 4-EPIMERASE"/>
    <property type="match status" value="1"/>
</dbReference>
<evidence type="ECO:0000256" key="6">
    <source>
        <dbReference type="ARBA" id="ARBA00023235"/>
    </source>
</evidence>
<dbReference type="PRINTS" id="PR01713">
    <property type="entry name" value="NUCEPIMERASE"/>
</dbReference>